<evidence type="ECO:0000256" key="7">
    <source>
        <dbReference type="ARBA" id="ARBA00022676"/>
    </source>
</evidence>
<evidence type="ECO:0000256" key="10">
    <source>
        <dbReference type="ARBA" id="ARBA00022989"/>
    </source>
</evidence>
<comment type="caution">
    <text evidence="15">The sequence shown here is derived from an EMBL/GenBank/DDBJ whole genome shotgun (WGS) entry which is preliminary data.</text>
</comment>
<feature type="transmembrane region" description="Helical" evidence="13">
    <location>
        <begin position="549"/>
        <end position="569"/>
    </location>
</feature>
<feature type="transmembrane region" description="Helical" evidence="13">
    <location>
        <begin position="407"/>
        <end position="427"/>
    </location>
</feature>
<feature type="region of interest" description="Disordered" evidence="12">
    <location>
        <begin position="1"/>
        <end position="22"/>
    </location>
</feature>
<dbReference type="SUPFAM" id="SSF53448">
    <property type="entry name" value="Nucleotide-diphospho-sugar transferases"/>
    <property type="match status" value="1"/>
</dbReference>
<dbReference type="AlphaFoldDB" id="A0A7W9AKP7"/>
<sequence length="631" mass="68771">MKAAPLVSTSACRSSTPSDLPDGAPLHMPIQSFHKLPMPGRQVVTSPEGMLERRLLLVLGTLAVGLLAASEMGRPLTEDGTSLLDAGLFLLFFSLFCWIAFGFFNAVAGFVVLAGQRGWGAADNAHPPMPRKRTAVLIPVYNEDVTPLFARIRTMTASVGETGAGDMFDFFILSDSGVQAEAAEYAAYREVKHVSPVPLYYRRRLANTARKPGNIAEWVCRFGGGYDYMIVLDADSLMTGRAMMRLASMMDRSPGVGLIQTIPSVINGRTLFARWQQFASAAYGPIASAGQIWWSGAEATFWGHNAILRIRAFADSCGLPELTGPEPFGGHVMSHDMVEAALMRRRGWAAHMIAMVDGSHEEFPPTLSDFAVRDRRWCQGNLQHLRLLGGAGFHWINRLQLLMGASAYLTAPLWSILTMTTLLYMLGLTDPPGFSGWPLLLTGILLFLPKILSLALLMMDRERRERLGGARPIVRSMMFEVPLSILVAPLTMVSQTLSIIDILRGQASGWSAQRRDADGISLRDAARDYRWHMGVGALMFAALATGVDGTIWLVPIMAGLLLSPVIVMVTSRNDIGERLGQSGIFPASDPHAAQASQTVSDEPGFGIRVISNPSKDRCDPAMETPLRQQAV</sequence>
<comment type="pathway">
    <text evidence="2">Glycan metabolism; osmoregulated periplasmic glucan (OPG) biosynthesis.</text>
</comment>
<dbReference type="InterPro" id="IPR029044">
    <property type="entry name" value="Nucleotide-diphossugar_trans"/>
</dbReference>
<evidence type="ECO:0000256" key="1">
    <source>
        <dbReference type="ARBA" id="ARBA00004429"/>
    </source>
</evidence>
<feature type="transmembrane region" description="Helical" evidence="13">
    <location>
        <begin position="479"/>
        <end position="500"/>
    </location>
</feature>
<keyword evidence="10 13" id="KW-1133">Transmembrane helix</keyword>
<keyword evidence="5" id="KW-1003">Cell membrane</keyword>
<dbReference type="InterPro" id="IPR001173">
    <property type="entry name" value="Glyco_trans_2-like"/>
</dbReference>
<feature type="transmembrane region" description="Helical" evidence="13">
    <location>
        <begin position="88"/>
        <end position="113"/>
    </location>
</feature>
<keyword evidence="7 15" id="KW-0328">Glycosyltransferase</keyword>
<evidence type="ECO:0000313" key="16">
    <source>
        <dbReference type="Proteomes" id="UP000549617"/>
    </source>
</evidence>
<comment type="subcellular location">
    <subcellularLocation>
        <location evidence="1">Cell inner membrane</location>
        <topology evidence="1">Multi-pass membrane protein</topology>
    </subcellularLocation>
</comment>
<evidence type="ECO:0000256" key="13">
    <source>
        <dbReference type="SAM" id="Phobius"/>
    </source>
</evidence>
<dbReference type="InterPro" id="IPR050321">
    <property type="entry name" value="Glycosyltr_2/OpgH_subfam"/>
</dbReference>
<proteinExistence type="inferred from homology"/>
<evidence type="ECO:0000256" key="4">
    <source>
        <dbReference type="ARBA" id="ARBA00020585"/>
    </source>
</evidence>
<evidence type="ECO:0000259" key="14">
    <source>
        <dbReference type="Pfam" id="PF13632"/>
    </source>
</evidence>
<comment type="similarity">
    <text evidence="3">Belongs to the glycosyltransferase 2 family. OpgH subfamily.</text>
</comment>
<keyword evidence="8 15" id="KW-0808">Transferase</keyword>
<evidence type="ECO:0000256" key="6">
    <source>
        <dbReference type="ARBA" id="ARBA00022519"/>
    </source>
</evidence>
<feature type="transmembrane region" description="Helical" evidence="13">
    <location>
        <begin position="439"/>
        <end position="458"/>
    </location>
</feature>
<feature type="region of interest" description="Disordered" evidence="12">
    <location>
        <begin position="611"/>
        <end position="631"/>
    </location>
</feature>
<protein>
    <recommendedName>
        <fullName evidence="4">Glucans biosynthesis glucosyltransferase H</fullName>
    </recommendedName>
</protein>
<dbReference type="Proteomes" id="UP000549617">
    <property type="component" value="Unassembled WGS sequence"/>
</dbReference>
<dbReference type="Pfam" id="PF13632">
    <property type="entry name" value="Glyco_trans_2_3"/>
    <property type="match status" value="1"/>
</dbReference>
<evidence type="ECO:0000256" key="8">
    <source>
        <dbReference type="ARBA" id="ARBA00022679"/>
    </source>
</evidence>
<accession>A0A7W9AKP7</accession>
<dbReference type="PANTHER" id="PTHR43867">
    <property type="entry name" value="CELLULOSE SYNTHASE CATALYTIC SUBUNIT A [UDP-FORMING]"/>
    <property type="match status" value="1"/>
</dbReference>
<reference evidence="15 16" key="1">
    <citation type="submission" date="2020-08" db="EMBL/GenBank/DDBJ databases">
        <title>Genomic Encyclopedia of Type Strains, Phase IV (KMG-IV): sequencing the most valuable type-strain genomes for metagenomic binning, comparative biology and taxonomic classification.</title>
        <authorList>
            <person name="Goeker M."/>
        </authorList>
    </citation>
    <scope>NUCLEOTIDE SEQUENCE [LARGE SCALE GENOMIC DNA]</scope>
    <source>
        <strain evidence="15 16">DSM 25079</strain>
    </source>
</reference>
<dbReference type="NCBIfam" id="NF003962">
    <property type="entry name" value="PRK05454.2-5"/>
    <property type="match status" value="1"/>
</dbReference>
<dbReference type="PANTHER" id="PTHR43867:SF5">
    <property type="entry name" value="GLUCANS BIOSYNTHESIS GLUCOSYLTRANSFERASE H"/>
    <property type="match status" value="1"/>
</dbReference>
<evidence type="ECO:0000313" key="15">
    <source>
        <dbReference type="EMBL" id="MBB5687442.1"/>
    </source>
</evidence>
<keyword evidence="16" id="KW-1185">Reference proteome</keyword>
<dbReference type="RefSeq" id="WP_343053014.1">
    <property type="nucleotide sequence ID" value="NZ_JACIJC010000005.1"/>
</dbReference>
<evidence type="ECO:0000256" key="3">
    <source>
        <dbReference type="ARBA" id="ARBA00009337"/>
    </source>
</evidence>
<feature type="compositionally biased region" description="Polar residues" evidence="12">
    <location>
        <begin position="7"/>
        <end position="18"/>
    </location>
</feature>
<feature type="transmembrane region" description="Helical" evidence="13">
    <location>
        <begin position="55"/>
        <end position="76"/>
    </location>
</feature>
<feature type="domain" description="Glycosyltransferase 2-like" evidence="14">
    <location>
        <begin position="230"/>
        <end position="443"/>
    </location>
</feature>
<keyword evidence="9 13" id="KW-0812">Transmembrane</keyword>
<evidence type="ECO:0000256" key="12">
    <source>
        <dbReference type="SAM" id="MobiDB-lite"/>
    </source>
</evidence>
<dbReference type="Gene3D" id="3.90.550.10">
    <property type="entry name" value="Spore Coat Polysaccharide Biosynthesis Protein SpsA, Chain A"/>
    <property type="match status" value="1"/>
</dbReference>
<keyword evidence="11 13" id="KW-0472">Membrane</keyword>
<dbReference type="NCBIfam" id="NF003958">
    <property type="entry name" value="PRK05454.2-1"/>
    <property type="match status" value="1"/>
</dbReference>
<organism evidence="15 16">
    <name type="scientific">Sphingobium boeckii</name>
    <dbReference type="NCBI Taxonomy" id="1082345"/>
    <lineage>
        <taxon>Bacteria</taxon>
        <taxon>Pseudomonadati</taxon>
        <taxon>Pseudomonadota</taxon>
        <taxon>Alphaproteobacteria</taxon>
        <taxon>Sphingomonadales</taxon>
        <taxon>Sphingomonadaceae</taxon>
        <taxon>Sphingobium</taxon>
    </lineage>
</organism>
<evidence type="ECO:0000256" key="11">
    <source>
        <dbReference type="ARBA" id="ARBA00023136"/>
    </source>
</evidence>
<name>A0A7W9AKP7_9SPHN</name>
<keyword evidence="6" id="KW-0997">Cell inner membrane</keyword>
<dbReference type="GO" id="GO:0005886">
    <property type="term" value="C:plasma membrane"/>
    <property type="evidence" value="ECO:0007669"/>
    <property type="project" value="UniProtKB-SubCell"/>
</dbReference>
<dbReference type="GO" id="GO:0016758">
    <property type="term" value="F:hexosyltransferase activity"/>
    <property type="evidence" value="ECO:0007669"/>
    <property type="project" value="TreeGrafter"/>
</dbReference>
<evidence type="ECO:0000256" key="9">
    <source>
        <dbReference type="ARBA" id="ARBA00022692"/>
    </source>
</evidence>
<evidence type="ECO:0000256" key="5">
    <source>
        <dbReference type="ARBA" id="ARBA00022475"/>
    </source>
</evidence>
<dbReference type="EMBL" id="JACIJC010000005">
    <property type="protein sequence ID" value="MBB5687442.1"/>
    <property type="molecule type" value="Genomic_DNA"/>
</dbReference>
<evidence type="ECO:0000256" key="2">
    <source>
        <dbReference type="ARBA" id="ARBA00005001"/>
    </source>
</evidence>
<gene>
    <name evidence="15" type="ORF">FHS49_003470</name>
</gene>